<name>A0A238JHD2_9RHOB</name>
<accession>A0A238JHD2</accession>
<evidence type="ECO:0000313" key="1">
    <source>
        <dbReference type="EMBL" id="SMX29226.1"/>
    </source>
</evidence>
<keyword evidence="2" id="KW-1185">Reference proteome</keyword>
<dbReference type="AlphaFoldDB" id="A0A238JHD2"/>
<protein>
    <submittedName>
        <fullName evidence="1">Uncharacterized protein</fullName>
    </submittedName>
</protein>
<dbReference type="Proteomes" id="UP000225972">
    <property type="component" value="Unassembled WGS sequence"/>
</dbReference>
<proteinExistence type="predicted"/>
<sequence>MKRLVGSIVQITIKIGRIYGICTHDLGRDGQILMMFRPVFPDDLPHPERMLFGEPVRTWIRFPLRHATKQPDIKIVGAVELKEGGPIFRPFGLPVFLHQESGPRAGGWLLARSRNGWTRYLWRWPFCRKTAFRGCPSPKIGTKEMSCRRRLKGYCLARLISHSPN</sequence>
<dbReference type="EMBL" id="FXXP01000002">
    <property type="protein sequence ID" value="SMX29226.1"/>
    <property type="molecule type" value="Genomic_DNA"/>
</dbReference>
<gene>
    <name evidence="1" type="ORF">TRP8649_03359</name>
</gene>
<organism evidence="1 2">
    <name type="scientific">Pelagimonas phthalicica</name>
    <dbReference type="NCBI Taxonomy" id="1037362"/>
    <lineage>
        <taxon>Bacteria</taxon>
        <taxon>Pseudomonadati</taxon>
        <taxon>Pseudomonadota</taxon>
        <taxon>Alphaproteobacteria</taxon>
        <taxon>Rhodobacterales</taxon>
        <taxon>Roseobacteraceae</taxon>
        <taxon>Pelagimonas</taxon>
    </lineage>
</organism>
<reference evidence="2" key="1">
    <citation type="submission" date="2017-05" db="EMBL/GenBank/DDBJ databases">
        <authorList>
            <person name="Rodrigo-Torres L."/>
            <person name="Arahal R. D."/>
            <person name="Lucena T."/>
        </authorList>
    </citation>
    <scope>NUCLEOTIDE SEQUENCE [LARGE SCALE GENOMIC DNA]</scope>
    <source>
        <strain evidence="2">CECT 8649</strain>
    </source>
</reference>
<evidence type="ECO:0000313" key="2">
    <source>
        <dbReference type="Proteomes" id="UP000225972"/>
    </source>
</evidence>